<dbReference type="InterPro" id="IPR004274">
    <property type="entry name" value="FCP1_dom"/>
</dbReference>
<keyword evidence="4" id="KW-0539">Nucleus</keyword>
<feature type="domain" description="FCP1 homology" evidence="7">
    <location>
        <begin position="279"/>
        <end position="464"/>
    </location>
</feature>
<evidence type="ECO:0000256" key="2">
    <source>
        <dbReference type="ARBA" id="ARBA00013081"/>
    </source>
</evidence>
<reference evidence="9" key="1">
    <citation type="submission" date="2015-06" db="EMBL/GenBank/DDBJ databases">
        <title>Expansion of signal transduction pathways in fungi by whole-genome duplication.</title>
        <authorList>
            <consortium name="DOE Joint Genome Institute"/>
            <person name="Corrochano L.M."/>
            <person name="Kuo A."/>
            <person name="Marcet-Houben M."/>
            <person name="Polaino S."/>
            <person name="Salamov A."/>
            <person name="Villalobos J.M."/>
            <person name="Alvarez M.I."/>
            <person name="Avalos J."/>
            <person name="Benito E.P."/>
            <person name="Benoit I."/>
            <person name="Burger G."/>
            <person name="Camino L.P."/>
            <person name="Canovas D."/>
            <person name="Cerda-Olmedo E."/>
            <person name="Cheng J.-F."/>
            <person name="Dominguez A."/>
            <person name="Elias M."/>
            <person name="Eslava A.P."/>
            <person name="Glaser F."/>
            <person name="Grimwood J."/>
            <person name="Gutierrez G."/>
            <person name="Heitman J."/>
            <person name="Henrissat B."/>
            <person name="Iturriaga E.A."/>
            <person name="Lang B.F."/>
            <person name="Lavin J.L."/>
            <person name="Lee S."/>
            <person name="Li W."/>
            <person name="Lindquist E."/>
            <person name="Lopez-Garcia S."/>
            <person name="Luque E.M."/>
            <person name="Marcos A.T."/>
            <person name="Martin J."/>
            <person name="McCluskey K."/>
            <person name="Medina H.R."/>
            <person name="Miralles-Duran A."/>
            <person name="Miyazaki A."/>
            <person name="Munoz-Torres E."/>
            <person name="Oguiza J.A."/>
            <person name="Ohm R."/>
            <person name="Olmedo M."/>
            <person name="Orejas M."/>
            <person name="Ortiz-Castellanos L."/>
            <person name="Pisabarro A.G."/>
            <person name="Rodriguez-Romero J."/>
            <person name="Ruiz-Herrera J."/>
            <person name="Ruiz-Vazquez R."/>
            <person name="Sanz C."/>
            <person name="Schackwitz W."/>
            <person name="Schmutz J."/>
            <person name="Shahriari M."/>
            <person name="Shelest E."/>
            <person name="Silva-Franco F."/>
            <person name="Soanes D."/>
            <person name="Syed K."/>
            <person name="Tagua V.G."/>
            <person name="Talbot N.J."/>
            <person name="Thon M."/>
            <person name="De vries R.P."/>
            <person name="Wiebenga A."/>
            <person name="Yadav J.S."/>
            <person name="Braun E.L."/>
            <person name="Baker S."/>
            <person name="Garre V."/>
            <person name="Horwitz B."/>
            <person name="Torres-Martinez S."/>
            <person name="Idnurm A."/>
            <person name="Herrera-Estrella A."/>
            <person name="Gabaldon T."/>
            <person name="Grigoriev I.V."/>
        </authorList>
    </citation>
    <scope>NUCLEOTIDE SEQUENCE [LARGE SCALE GENOMIC DNA]</scope>
    <source>
        <strain evidence="9">NRRL 1555(-)</strain>
    </source>
</reference>
<dbReference type="PROSITE" id="PS50969">
    <property type="entry name" value="FCP1"/>
    <property type="match status" value="1"/>
</dbReference>
<dbReference type="PANTHER" id="PTHR23081">
    <property type="entry name" value="RNA POLYMERASE II CTD PHOSPHATASE"/>
    <property type="match status" value="1"/>
</dbReference>
<organism evidence="8 9">
    <name type="scientific">Phycomyces blakesleeanus (strain ATCC 8743b / DSM 1359 / FGSC 10004 / NBRC 33097 / NRRL 1555)</name>
    <dbReference type="NCBI Taxonomy" id="763407"/>
    <lineage>
        <taxon>Eukaryota</taxon>
        <taxon>Fungi</taxon>
        <taxon>Fungi incertae sedis</taxon>
        <taxon>Mucoromycota</taxon>
        <taxon>Mucoromycotina</taxon>
        <taxon>Mucoromycetes</taxon>
        <taxon>Mucorales</taxon>
        <taxon>Phycomycetaceae</taxon>
        <taxon>Phycomyces</taxon>
    </lineage>
</organism>
<name>A0A162VB61_PHYB8</name>
<comment type="catalytic activity">
    <reaction evidence="6">
        <text>O-phospho-L-threonyl-[protein] + H2O = L-threonyl-[protein] + phosphate</text>
        <dbReference type="Rhea" id="RHEA:47004"/>
        <dbReference type="Rhea" id="RHEA-COMP:11060"/>
        <dbReference type="Rhea" id="RHEA-COMP:11605"/>
        <dbReference type="ChEBI" id="CHEBI:15377"/>
        <dbReference type="ChEBI" id="CHEBI:30013"/>
        <dbReference type="ChEBI" id="CHEBI:43474"/>
        <dbReference type="ChEBI" id="CHEBI:61977"/>
        <dbReference type="EC" id="3.1.3.16"/>
    </reaction>
</comment>
<dbReference type="GeneID" id="29004452"/>
<dbReference type="STRING" id="763407.A0A162VB61"/>
<dbReference type="VEuPathDB" id="FungiDB:PHYBLDRAFT_80068"/>
<dbReference type="EC" id="3.1.3.16" evidence="2"/>
<dbReference type="Gene3D" id="3.40.50.1000">
    <property type="entry name" value="HAD superfamily/HAD-like"/>
    <property type="match status" value="1"/>
</dbReference>
<evidence type="ECO:0000256" key="4">
    <source>
        <dbReference type="ARBA" id="ARBA00023242"/>
    </source>
</evidence>
<evidence type="ECO:0000313" key="8">
    <source>
        <dbReference type="EMBL" id="OAD81423.1"/>
    </source>
</evidence>
<evidence type="ECO:0000313" key="9">
    <source>
        <dbReference type="Proteomes" id="UP000077315"/>
    </source>
</evidence>
<dbReference type="PANTHER" id="PTHR23081:SF36">
    <property type="entry name" value="RNA POLYMERASE II SUBUNIT A C-TERMINAL DOMAIN PHOSPHATASE"/>
    <property type="match status" value="1"/>
</dbReference>
<dbReference type="InterPro" id="IPR036412">
    <property type="entry name" value="HAD-like_sf"/>
</dbReference>
<dbReference type="RefSeq" id="XP_018299463.1">
    <property type="nucleotide sequence ID" value="XM_018443547.1"/>
</dbReference>
<comment type="catalytic activity">
    <reaction evidence="5">
        <text>O-phospho-L-seryl-[protein] + H2O = L-seryl-[protein] + phosphate</text>
        <dbReference type="Rhea" id="RHEA:20629"/>
        <dbReference type="Rhea" id="RHEA-COMP:9863"/>
        <dbReference type="Rhea" id="RHEA-COMP:11604"/>
        <dbReference type="ChEBI" id="CHEBI:15377"/>
        <dbReference type="ChEBI" id="CHEBI:29999"/>
        <dbReference type="ChEBI" id="CHEBI:43474"/>
        <dbReference type="ChEBI" id="CHEBI:83421"/>
        <dbReference type="EC" id="3.1.3.16"/>
    </reaction>
</comment>
<protein>
    <recommendedName>
        <fullName evidence="2">protein-serine/threonine phosphatase</fullName>
        <ecNumber evidence="2">3.1.3.16</ecNumber>
    </recommendedName>
</protein>
<sequence>MNLASMLNDGPRQVEMPTTFMNEEKRAILNLSATLHLLAAKDRKCVPVIPAVPVAPVPVSASTTPAPVLALTPLPPPSTPTSIPTYQNPNHTRLRLGPQVKSDPGLWKPKLSFAKVLGQKQNGLSNGVSTVATGISSGSSNNTNVNNYTSNNNSYNSINGNSNAGVVQLITQDVCDRDNEPKLLLEDNYEIQGSYSRGLFVQMSKNGIQHTFVFPYPDHPWFKDMHGLRKSAYINLRTEEGELWELHLKASGDKRWLFGYLCRPDDIIRIVRESTRELLQQRKLPLVLDLDDTLVRLVGEGDRRHVPERDLHLYGDRVSLMSDGRKIVLTERVKEFLEWASTLFEISICSLGDQQYVENVVSVIDPQRRYVHGILYSARSEYDYIQRSTEQSRPPKNLLALYAFCELKDQSLGSGFTLPITIDDEERMWPAEQRENIIMVKKHLGSECWSVTLDTVVKKVLNHIHTEFFRQLDIWQTKQAEAERLGRMYTRDPPSALAIYKGYLRDMMGDLIAQS</sequence>
<evidence type="ECO:0000256" key="3">
    <source>
        <dbReference type="ARBA" id="ARBA00022801"/>
    </source>
</evidence>
<dbReference type="InterPro" id="IPR023214">
    <property type="entry name" value="HAD_sf"/>
</dbReference>
<evidence type="ECO:0000256" key="6">
    <source>
        <dbReference type="ARBA" id="ARBA00048336"/>
    </source>
</evidence>
<dbReference type="InParanoid" id="A0A162VB61"/>
<evidence type="ECO:0000256" key="5">
    <source>
        <dbReference type="ARBA" id="ARBA00047761"/>
    </source>
</evidence>
<evidence type="ECO:0000256" key="1">
    <source>
        <dbReference type="ARBA" id="ARBA00004123"/>
    </source>
</evidence>
<proteinExistence type="predicted"/>
<gene>
    <name evidence="8" type="ORF">PHYBLDRAFT_80068</name>
</gene>
<dbReference type="SUPFAM" id="SSF56784">
    <property type="entry name" value="HAD-like"/>
    <property type="match status" value="1"/>
</dbReference>
<dbReference type="EMBL" id="KV440971">
    <property type="protein sequence ID" value="OAD81423.1"/>
    <property type="molecule type" value="Genomic_DNA"/>
</dbReference>
<keyword evidence="3" id="KW-0378">Hydrolase</keyword>
<dbReference type="GO" id="GO:0008420">
    <property type="term" value="F:RNA polymerase II CTD heptapeptide repeat phosphatase activity"/>
    <property type="evidence" value="ECO:0007669"/>
    <property type="project" value="InterPro"/>
</dbReference>
<dbReference type="Pfam" id="PF03031">
    <property type="entry name" value="NIF"/>
    <property type="match status" value="1"/>
</dbReference>
<dbReference type="Proteomes" id="UP000077315">
    <property type="component" value="Unassembled WGS sequence"/>
</dbReference>
<dbReference type="GO" id="GO:0005634">
    <property type="term" value="C:nucleus"/>
    <property type="evidence" value="ECO:0007669"/>
    <property type="project" value="UniProtKB-SubCell"/>
</dbReference>
<dbReference type="OrthoDB" id="10249888at2759"/>
<keyword evidence="9" id="KW-1185">Reference proteome</keyword>
<accession>A0A162VB61</accession>
<dbReference type="SMART" id="SM00577">
    <property type="entry name" value="CPDc"/>
    <property type="match status" value="1"/>
</dbReference>
<evidence type="ECO:0000259" key="7">
    <source>
        <dbReference type="PROSITE" id="PS50969"/>
    </source>
</evidence>
<dbReference type="AlphaFoldDB" id="A0A162VB61"/>
<dbReference type="InterPro" id="IPR039189">
    <property type="entry name" value="Fcp1"/>
</dbReference>
<comment type="subcellular location">
    <subcellularLocation>
        <location evidence="1">Nucleus</location>
    </subcellularLocation>
</comment>